<dbReference type="EMBL" id="JAHQIW010004625">
    <property type="protein sequence ID" value="KAJ1363143.1"/>
    <property type="molecule type" value="Genomic_DNA"/>
</dbReference>
<organism evidence="1 2">
    <name type="scientific">Parelaphostrongylus tenuis</name>
    <name type="common">Meningeal worm</name>
    <dbReference type="NCBI Taxonomy" id="148309"/>
    <lineage>
        <taxon>Eukaryota</taxon>
        <taxon>Metazoa</taxon>
        <taxon>Ecdysozoa</taxon>
        <taxon>Nematoda</taxon>
        <taxon>Chromadorea</taxon>
        <taxon>Rhabditida</taxon>
        <taxon>Rhabditina</taxon>
        <taxon>Rhabditomorpha</taxon>
        <taxon>Strongyloidea</taxon>
        <taxon>Metastrongylidae</taxon>
        <taxon>Parelaphostrongylus</taxon>
    </lineage>
</organism>
<sequence>MYLLMKYSEEMDYLDDMDDLYGIECINIYFTRLVFLNRLGHSDWKGMKKALQPGYTNFSGLQQDQRIIERAIKADRQ</sequence>
<evidence type="ECO:0000313" key="1">
    <source>
        <dbReference type="EMBL" id="KAJ1363143.1"/>
    </source>
</evidence>
<protein>
    <submittedName>
        <fullName evidence="1">Uncharacterized protein</fullName>
    </submittedName>
</protein>
<proteinExistence type="predicted"/>
<keyword evidence="2" id="KW-1185">Reference proteome</keyword>
<name>A0AAD5MUT1_PARTN</name>
<accession>A0AAD5MUT1</accession>
<dbReference type="AlphaFoldDB" id="A0AAD5MUT1"/>
<dbReference type="Proteomes" id="UP001196413">
    <property type="component" value="Unassembled WGS sequence"/>
</dbReference>
<evidence type="ECO:0000313" key="2">
    <source>
        <dbReference type="Proteomes" id="UP001196413"/>
    </source>
</evidence>
<reference evidence="1" key="1">
    <citation type="submission" date="2021-06" db="EMBL/GenBank/DDBJ databases">
        <title>Parelaphostrongylus tenuis whole genome reference sequence.</title>
        <authorList>
            <person name="Garwood T.J."/>
            <person name="Larsen P.A."/>
            <person name="Fountain-Jones N.M."/>
            <person name="Garbe J.R."/>
            <person name="Macchietto M.G."/>
            <person name="Kania S.A."/>
            <person name="Gerhold R.W."/>
            <person name="Richards J.E."/>
            <person name="Wolf T.M."/>
        </authorList>
    </citation>
    <scope>NUCLEOTIDE SEQUENCE</scope>
    <source>
        <strain evidence="1">MNPRO001-30</strain>
        <tissue evidence="1">Meninges</tissue>
    </source>
</reference>
<gene>
    <name evidence="1" type="ORF">KIN20_022932</name>
</gene>
<comment type="caution">
    <text evidence="1">The sequence shown here is derived from an EMBL/GenBank/DDBJ whole genome shotgun (WGS) entry which is preliminary data.</text>
</comment>